<comment type="catalytic activity">
    <reaction evidence="6">
        <text>N-(5-phospho-beta-D-ribosyl)anthranilate + diphosphate = 5-phospho-alpha-D-ribose 1-diphosphate + anthranilate</text>
        <dbReference type="Rhea" id="RHEA:11768"/>
        <dbReference type="ChEBI" id="CHEBI:16567"/>
        <dbReference type="ChEBI" id="CHEBI:18277"/>
        <dbReference type="ChEBI" id="CHEBI:33019"/>
        <dbReference type="ChEBI" id="CHEBI:58017"/>
        <dbReference type="EC" id="2.4.2.18"/>
    </reaction>
</comment>
<keyword evidence="6" id="KW-0028">Amino-acid biosynthesis</keyword>
<dbReference type="PANTHER" id="PTHR43285">
    <property type="entry name" value="ANTHRANILATE PHOSPHORIBOSYLTRANSFERASE"/>
    <property type="match status" value="1"/>
</dbReference>
<comment type="subunit">
    <text evidence="6">Homodimer.</text>
</comment>
<keyword evidence="4 6" id="KW-0822">Tryptophan biosynthesis</keyword>
<name>A0A151A560_9STAP</name>
<dbReference type="SUPFAM" id="SSF52418">
    <property type="entry name" value="Nucleoside phosphorylase/phosphoribosyltransferase catalytic domain"/>
    <property type="match status" value="1"/>
</dbReference>
<evidence type="ECO:0000313" key="10">
    <source>
        <dbReference type="Proteomes" id="UP000075418"/>
    </source>
</evidence>
<feature type="binding site" evidence="6">
    <location>
        <position position="90"/>
    </location>
    <ligand>
        <name>Mg(2+)</name>
        <dbReference type="ChEBI" id="CHEBI:18420"/>
        <label>1</label>
    </ligand>
</feature>
<comment type="function">
    <text evidence="6">Catalyzes the transfer of the phosphoribosyl group of 5-phosphorylribose-1-pyrophosphate (PRPP) to anthranilate to yield N-(5'-phosphoribosyl)-anthranilate (PRA).</text>
</comment>
<feature type="binding site" evidence="6">
    <location>
        <position position="109"/>
    </location>
    <ligand>
        <name>anthranilate</name>
        <dbReference type="ChEBI" id="CHEBI:16567"/>
        <label>1</label>
    </ligand>
</feature>
<comment type="cofactor">
    <cofactor evidence="6">
        <name>Mg(2+)</name>
        <dbReference type="ChEBI" id="CHEBI:18420"/>
    </cofactor>
    <text evidence="6">Binds 2 magnesium ions per monomer.</text>
</comment>
<reference evidence="8" key="3">
    <citation type="submission" date="2021-09" db="EMBL/GenBank/DDBJ databases">
        <authorList>
            <person name="Gilroy R."/>
        </authorList>
    </citation>
    <scope>NUCLEOTIDE SEQUENCE</scope>
    <source>
        <strain evidence="8">CHK149-3286</strain>
    </source>
</reference>
<evidence type="ECO:0000256" key="1">
    <source>
        <dbReference type="ARBA" id="ARBA00022676"/>
    </source>
</evidence>
<dbReference type="InterPro" id="IPR005940">
    <property type="entry name" value="Anthranilate_Pribosyl_Tfrase"/>
</dbReference>
<dbReference type="GO" id="GO:0005829">
    <property type="term" value="C:cytosol"/>
    <property type="evidence" value="ECO:0007669"/>
    <property type="project" value="TreeGrafter"/>
</dbReference>
<dbReference type="Proteomes" id="UP000706163">
    <property type="component" value="Unassembled WGS sequence"/>
</dbReference>
<evidence type="ECO:0000256" key="2">
    <source>
        <dbReference type="ARBA" id="ARBA00022679"/>
    </source>
</evidence>
<protein>
    <recommendedName>
        <fullName evidence="6">Anthranilate phosphoribosyltransferase</fullName>
        <ecNumber evidence="6">2.4.2.18</ecNumber>
    </recommendedName>
</protein>
<comment type="pathway">
    <text evidence="6">Amino-acid biosynthesis; L-tryptophan biosynthesis; L-tryptophan from chorismate: step 2/5.</text>
</comment>
<dbReference type="Pfam" id="PF00591">
    <property type="entry name" value="Glycos_transf_3"/>
    <property type="match status" value="1"/>
</dbReference>
<dbReference type="AlphaFoldDB" id="A0A151A560"/>
<evidence type="ECO:0000256" key="5">
    <source>
        <dbReference type="ARBA" id="ARBA00023141"/>
    </source>
</evidence>
<dbReference type="NCBIfam" id="TIGR01245">
    <property type="entry name" value="trpD"/>
    <property type="match status" value="1"/>
</dbReference>
<feature type="binding site" evidence="6">
    <location>
        <position position="86"/>
    </location>
    <ligand>
        <name>5-phospho-alpha-D-ribose 1-diphosphate</name>
        <dbReference type="ChEBI" id="CHEBI:58017"/>
    </ligand>
</feature>
<keyword evidence="2 6" id="KW-0808">Transferase</keyword>
<dbReference type="EMBL" id="DYVT01000016">
    <property type="protein sequence ID" value="HJF66936.1"/>
    <property type="molecule type" value="Genomic_DNA"/>
</dbReference>
<proteinExistence type="inferred from homology"/>
<dbReference type="GO" id="GO:0000162">
    <property type="term" value="P:L-tryptophan biosynthetic process"/>
    <property type="evidence" value="ECO:0007669"/>
    <property type="project" value="UniProtKB-UniRule"/>
</dbReference>
<evidence type="ECO:0000313" key="8">
    <source>
        <dbReference type="EMBL" id="HJF66936.1"/>
    </source>
</evidence>
<keyword evidence="5 6" id="KW-0057">Aromatic amino acid biosynthesis</keyword>
<dbReference type="Gene3D" id="3.40.1030.10">
    <property type="entry name" value="Nucleoside phosphorylase/phosphoribosyltransferase catalytic domain"/>
    <property type="match status" value="1"/>
</dbReference>
<feature type="binding site" evidence="6">
    <location>
        <position position="223"/>
    </location>
    <ligand>
        <name>Mg(2+)</name>
        <dbReference type="ChEBI" id="CHEBI:18420"/>
        <label>2</label>
    </ligand>
</feature>
<gene>
    <name evidence="6 8" type="primary">trpD</name>
    <name evidence="9" type="ORF">A0131_07220</name>
    <name evidence="8" type="ORF">K8V85_01365</name>
</gene>
<evidence type="ECO:0000259" key="7">
    <source>
        <dbReference type="Pfam" id="PF00591"/>
    </source>
</evidence>
<dbReference type="EC" id="2.4.2.18" evidence="6"/>
<dbReference type="InterPro" id="IPR000312">
    <property type="entry name" value="Glycosyl_Trfase_fam3"/>
</dbReference>
<accession>A0A151A560</accession>
<evidence type="ECO:0000256" key="3">
    <source>
        <dbReference type="ARBA" id="ARBA00022723"/>
    </source>
</evidence>
<feature type="binding site" evidence="6">
    <location>
        <position position="78"/>
    </location>
    <ligand>
        <name>anthranilate</name>
        <dbReference type="ChEBI" id="CHEBI:16567"/>
        <label>1</label>
    </ligand>
</feature>
<feature type="binding site" evidence="6">
    <location>
        <position position="223"/>
    </location>
    <ligand>
        <name>Mg(2+)</name>
        <dbReference type="ChEBI" id="CHEBI:18420"/>
        <label>1</label>
    </ligand>
</feature>
<keyword evidence="6" id="KW-0460">Magnesium</keyword>
<dbReference type="EMBL" id="LUGM01000002">
    <property type="protein sequence ID" value="KYH14564.1"/>
    <property type="molecule type" value="Genomic_DNA"/>
</dbReference>
<feature type="binding site" evidence="6">
    <location>
        <begin position="106"/>
        <end position="114"/>
    </location>
    <ligand>
        <name>5-phospho-alpha-D-ribose 1-diphosphate</name>
        <dbReference type="ChEBI" id="CHEBI:58017"/>
    </ligand>
</feature>
<dbReference type="RefSeq" id="WP_061854735.1">
    <property type="nucleotide sequence ID" value="NZ_DYVT01000016.1"/>
</dbReference>
<feature type="binding site" evidence="6">
    <location>
        <position position="118"/>
    </location>
    <ligand>
        <name>5-phospho-alpha-D-ribose 1-diphosphate</name>
        <dbReference type="ChEBI" id="CHEBI:58017"/>
    </ligand>
</feature>
<dbReference type="PANTHER" id="PTHR43285:SF2">
    <property type="entry name" value="ANTHRANILATE PHOSPHORIBOSYLTRANSFERASE"/>
    <property type="match status" value="1"/>
</dbReference>
<evidence type="ECO:0000313" key="9">
    <source>
        <dbReference type="EMBL" id="KYH14564.1"/>
    </source>
</evidence>
<organism evidence="9 10">
    <name type="scientific">Staphylococcus kloosii</name>
    <dbReference type="NCBI Taxonomy" id="29384"/>
    <lineage>
        <taxon>Bacteria</taxon>
        <taxon>Bacillati</taxon>
        <taxon>Bacillota</taxon>
        <taxon>Bacilli</taxon>
        <taxon>Bacillales</taxon>
        <taxon>Staphylococcaceae</taxon>
        <taxon>Staphylococcus</taxon>
    </lineage>
</organism>
<comment type="similarity">
    <text evidence="6">Belongs to the anthranilate phosphoribosyltransferase family.</text>
</comment>
<feature type="domain" description="Glycosyl transferase family 3" evidence="7">
    <location>
        <begin position="76"/>
        <end position="322"/>
    </location>
</feature>
<reference evidence="8" key="2">
    <citation type="journal article" date="2021" name="PeerJ">
        <title>Extensive microbial diversity within the chicken gut microbiome revealed by metagenomics and culture.</title>
        <authorList>
            <person name="Gilroy R."/>
            <person name="Ravi A."/>
            <person name="Getino M."/>
            <person name="Pursley I."/>
            <person name="Horton D.L."/>
            <person name="Alikhan N.F."/>
            <person name="Baker D."/>
            <person name="Gharbi K."/>
            <person name="Hall N."/>
            <person name="Watson M."/>
            <person name="Adriaenssens E.M."/>
            <person name="Foster-Nyarko E."/>
            <person name="Jarju S."/>
            <person name="Secka A."/>
            <person name="Antonio M."/>
            <person name="Oren A."/>
            <person name="Chaudhuri R.R."/>
            <person name="La Ragione R."/>
            <person name="Hildebrand F."/>
            <person name="Pallen M.J."/>
        </authorList>
    </citation>
    <scope>NUCLEOTIDE SEQUENCE</scope>
    <source>
        <strain evidence="8">CHK149-3286</strain>
    </source>
</reference>
<evidence type="ECO:0000256" key="4">
    <source>
        <dbReference type="ARBA" id="ARBA00022822"/>
    </source>
</evidence>
<comment type="caution">
    <text evidence="9">The sequence shown here is derived from an EMBL/GenBank/DDBJ whole genome shotgun (WGS) entry which is preliminary data.</text>
</comment>
<feature type="binding site" evidence="6">
    <location>
        <begin position="81"/>
        <end position="82"/>
    </location>
    <ligand>
        <name>5-phospho-alpha-D-ribose 1-diphosphate</name>
        <dbReference type="ChEBI" id="CHEBI:58017"/>
    </ligand>
</feature>
<feature type="binding site" evidence="6">
    <location>
        <position position="78"/>
    </location>
    <ligand>
        <name>5-phospho-alpha-D-ribose 1-diphosphate</name>
        <dbReference type="ChEBI" id="CHEBI:58017"/>
    </ligand>
</feature>
<feature type="binding site" evidence="6">
    <location>
        <position position="222"/>
    </location>
    <ligand>
        <name>Mg(2+)</name>
        <dbReference type="ChEBI" id="CHEBI:18420"/>
        <label>2</label>
    </ligand>
</feature>
<keyword evidence="3 6" id="KW-0479">Metal-binding</keyword>
<feature type="binding site" evidence="6">
    <location>
        <begin position="88"/>
        <end position="91"/>
    </location>
    <ligand>
        <name>5-phospho-alpha-D-ribose 1-diphosphate</name>
        <dbReference type="ChEBI" id="CHEBI:58017"/>
    </ligand>
</feature>
<dbReference type="InterPro" id="IPR035902">
    <property type="entry name" value="Nuc_phospho_transferase"/>
</dbReference>
<dbReference type="UniPathway" id="UPA00035">
    <property type="reaction ID" value="UER00041"/>
</dbReference>
<feature type="binding site" evidence="6">
    <location>
        <position position="163"/>
    </location>
    <ligand>
        <name>anthranilate</name>
        <dbReference type="ChEBI" id="CHEBI:16567"/>
        <label>2</label>
    </ligand>
</feature>
<evidence type="ECO:0000256" key="6">
    <source>
        <dbReference type="HAMAP-Rule" id="MF_00211"/>
    </source>
</evidence>
<comment type="caution">
    <text evidence="6">Lacks conserved residue(s) required for the propagation of feature annotation.</text>
</comment>
<dbReference type="GO" id="GO:0004048">
    <property type="term" value="F:anthranilate phosphoribosyltransferase activity"/>
    <property type="evidence" value="ECO:0007669"/>
    <property type="project" value="UniProtKB-UniRule"/>
</dbReference>
<dbReference type="HAMAP" id="MF_00211">
    <property type="entry name" value="TrpD"/>
    <property type="match status" value="1"/>
</dbReference>
<reference evidence="9 10" key="1">
    <citation type="submission" date="2016-02" db="EMBL/GenBank/DDBJ databases">
        <title>Draft genome sequence of hydrocarbon degrading Staphylococcus saprophyticus Strain CNV2, isolated from crude-oil contaminated soil from Noonmati Oil Refinery, Guwahati, Assam, India.</title>
        <authorList>
            <person name="Mukherjee A."/>
            <person name="Chettri B."/>
            <person name="Langpoklakpam J."/>
            <person name="Singh A.K."/>
            <person name="Chattopadhyay D.J."/>
        </authorList>
    </citation>
    <scope>NUCLEOTIDE SEQUENCE [LARGE SCALE GENOMIC DNA]</scope>
    <source>
        <strain evidence="9 10">CNV2</strain>
    </source>
</reference>
<keyword evidence="1 6" id="KW-0328">Glycosyltransferase</keyword>
<dbReference type="Gene3D" id="1.20.970.10">
    <property type="entry name" value="Transferase, Pyrimidine Nucleoside Phosphorylase, Chain C"/>
    <property type="match status" value="1"/>
</dbReference>
<sequence>MELLTKLQQQDPLNQTEMTNFIQLLIADDTSDDKKLDMLQRFSAREFTQSELTFISRSLINSMYDEQPQYKGSICVCGTGGDRSNSFNISTTVSFIVASAGVPVIKHGNKSVTSSSGSTDLLNAMNIKTQKVEETAAYIDDKGLAFLSATETYPIMKNIQPIRKMITTPTIFNITGPLINPFKLDYQVMGVYDATKLDKIAQTLADLGRKRAIVLHGANGMDEATLSGENIIYEISDGMIKNYTLNAQDLGLEYASNDQLIGGSAEENLTITLDILSGKEQSAKRDVAILNAGIALYVSEQVETIQAGVDKARELIINGAALEQYKKMGGQLYDYSR</sequence>
<dbReference type="GO" id="GO:0000287">
    <property type="term" value="F:magnesium ion binding"/>
    <property type="evidence" value="ECO:0007669"/>
    <property type="project" value="UniProtKB-UniRule"/>
</dbReference>
<dbReference type="Proteomes" id="UP000075418">
    <property type="component" value="Unassembled WGS sequence"/>
</dbReference>